<dbReference type="Gene3D" id="3.40.640.10">
    <property type="entry name" value="Type I PLP-dependent aspartate aminotransferase-like (Major domain)"/>
    <property type="match status" value="1"/>
</dbReference>
<organism evidence="10 11">
    <name type="scientific">Nitrolancea hollandica Lb</name>
    <dbReference type="NCBI Taxonomy" id="1129897"/>
    <lineage>
        <taxon>Bacteria</taxon>
        <taxon>Pseudomonadati</taxon>
        <taxon>Thermomicrobiota</taxon>
        <taxon>Thermomicrobia</taxon>
        <taxon>Sphaerobacterales</taxon>
        <taxon>Sphaerobacterineae</taxon>
        <taxon>Sphaerobacteraceae</taxon>
        <taxon>Nitrolancea</taxon>
    </lineage>
</organism>
<dbReference type="Pfam" id="PF00266">
    <property type="entry name" value="Aminotran_5"/>
    <property type="match status" value="1"/>
</dbReference>
<evidence type="ECO:0000256" key="8">
    <source>
        <dbReference type="RuleBase" id="RU004506"/>
    </source>
</evidence>
<evidence type="ECO:0000259" key="9">
    <source>
        <dbReference type="Pfam" id="PF00266"/>
    </source>
</evidence>
<dbReference type="InterPro" id="IPR020578">
    <property type="entry name" value="Aminotrans_V_PyrdxlP_BS"/>
</dbReference>
<dbReference type="InterPro" id="IPR010970">
    <property type="entry name" value="Cys_dSase_SufS"/>
</dbReference>
<keyword evidence="5 8" id="KW-0663">Pyridoxal phosphate</keyword>
<dbReference type="InterPro" id="IPR015422">
    <property type="entry name" value="PyrdxlP-dep_Trfase_small"/>
</dbReference>
<dbReference type="GO" id="GO:0030170">
    <property type="term" value="F:pyridoxal phosphate binding"/>
    <property type="evidence" value="ECO:0007669"/>
    <property type="project" value="UniProtKB-UniRule"/>
</dbReference>
<proteinExistence type="inferred from homology"/>
<dbReference type="InterPro" id="IPR015421">
    <property type="entry name" value="PyrdxlP-dep_Trfase_major"/>
</dbReference>
<reference evidence="10 11" key="1">
    <citation type="journal article" date="2012" name="ISME J.">
        <title>Nitrification expanded: discovery, physiology and genomics of a nitrite-oxidizing bacterium from the phylum Chloroflexi.</title>
        <authorList>
            <person name="Sorokin D.Y."/>
            <person name="Lucker S."/>
            <person name="Vejmelkova D."/>
            <person name="Kostrikina N.A."/>
            <person name="Kleerebezem R."/>
            <person name="Rijpstra W.I."/>
            <person name="Damste J.S."/>
            <person name="Le Paslier D."/>
            <person name="Muyzer G."/>
            <person name="Wagner M."/>
            <person name="van Loosdrecht M.C."/>
            <person name="Daims H."/>
        </authorList>
    </citation>
    <scope>NUCLEOTIDE SEQUENCE [LARGE SCALE GENOMIC DNA]</scope>
    <source>
        <strain evidence="11">none</strain>
    </source>
</reference>
<dbReference type="InterPro" id="IPR000192">
    <property type="entry name" value="Aminotrans_V_dom"/>
</dbReference>
<evidence type="ECO:0000313" key="10">
    <source>
        <dbReference type="EMBL" id="CCF85464.1"/>
    </source>
</evidence>
<dbReference type="Proteomes" id="UP000004221">
    <property type="component" value="Unassembled WGS sequence"/>
</dbReference>
<keyword evidence="11" id="KW-1185">Reference proteome</keyword>
<evidence type="ECO:0000256" key="4">
    <source>
        <dbReference type="ARBA" id="ARBA00022679"/>
    </source>
</evidence>
<evidence type="ECO:0000256" key="6">
    <source>
        <dbReference type="ARBA" id="ARBA00050776"/>
    </source>
</evidence>
<comment type="similarity">
    <text evidence="2 8">Belongs to the class-V pyridoxal-phosphate-dependent aminotransferase family. Csd subfamily.</text>
</comment>
<sequence length="417" mass="45211">MTSTAGRHQIFDSERVKDDFPILHQLVHGKPLTYLDSTASSQKPAVVIDALDAYYRTSNANIHRGVYQLSEQATAAYDAARETVARFINAPRACQCIFVRNATEALNLVAHTWGRANLGPGDTIVLTLLEHHSNLVPWQIIARATGATLRYVDIDDDGRLRLDQLDGYLRSERVKLVGVTHVSNALGTINPIGEITRRAHDAGAIVVADGAQSVPHMPVDVRALDVDFYAFSGHKMLGPMGIGVLYGRRSLLEAMPPFLGGGDMIRTVTLDGSTWADLPQKFEAGTASVGDAVGLRVAVEYLNALGMDAVRAHEREITGYALDRLAGVPGITLYGPVGEDRAGVVSFTLADVHPHDIASILDSEGIAVRAGHHCAQPLMERLGLVATTRASFYIYNTEEDVDRLVDGLMTVRRIFGL</sequence>
<dbReference type="GO" id="GO:0031071">
    <property type="term" value="F:cysteine desulfurase activity"/>
    <property type="evidence" value="ECO:0007669"/>
    <property type="project" value="UniProtKB-UniRule"/>
</dbReference>
<dbReference type="GO" id="GO:0006534">
    <property type="term" value="P:cysteine metabolic process"/>
    <property type="evidence" value="ECO:0007669"/>
    <property type="project" value="UniProtKB-UniRule"/>
</dbReference>
<dbReference type="SUPFAM" id="SSF53383">
    <property type="entry name" value="PLP-dependent transferases"/>
    <property type="match status" value="1"/>
</dbReference>
<keyword evidence="4 8" id="KW-0808">Transferase</keyword>
<dbReference type="EMBL" id="CAGS01000445">
    <property type="protein sequence ID" value="CCF85464.1"/>
    <property type="molecule type" value="Genomic_DNA"/>
</dbReference>
<evidence type="ECO:0000256" key="7">
    <source>
        <dbReference type="RuleBase" id="RU004504"/>
    </source>
</evidence>
<evidence type="ECO:0000256" key="3">
    <source>
        <dbReference type="ARBA" id="ARBA00012239"/>
    </source>
</evidence>
<evidence type="ECO:0000256" key="2">
    <source>
        <dbReference type="ARBA" id="ARBA00010447"/>
    </source>
</evidence>
<comment type="cofactor">
    <cofactor evidence="1 7">
        <name>pyridoxal 5'-phosphate</name>
        <dbReference type="ChEBI" id="CHEBI:597326"/>
    </cofactor>
</comment>
<dbReference type="PROSITE" id="PS00595">
    <property type="entry name" value="AA_TRANSFER_CLASS_5"/>
    <property type="match status" value="1"/>
</dbReference>
<evidence type="ECO:0000256" key="1">
    <source>
        <dbReference type="ARBA" id="ARBA00001933"/>
    </source>
</evidence>
<dbReference type="InterPro" id="IPR015424">
    <property type="entry name" value="PyrdxlP-dep_Trfase"/>
</dbReference>
<dbReference type="PANTHER" id="PTHR43586:SF8">
    <property type="entry name" value="CYSTEINE DESULFURASE 1, CHLOROPLASTIC"/>
    <property type="match status" value="1"/>
</dbReference>
<comment type="catalytic activity">
    <reaction evidence="6 8">
        <text>(sulfur carrier)-H + L-cysteine = (sulfur carrier)-SH + L-alanine</text>
        <dbReference type="Rhea" id="RHEA:43892"/>
        <dbReference type="Rhea" id="RHEA-COMP:14737"/>
        <dbReference type="Rhea" id="RHEA-COMP:14739"/>
        <dbReference type="ChEBI" id="CHEBI:29917"/>
        <dbReference type="ChEBI" id="CHEBI:35235"/>
        <dbReference type="ChEBI" id="CHEBI:57972"/>
        <dbReference type="ChEBI" id="CHEBI:64428"/>
        <dbReference type="EC" id="2.8.1.7"/>
    </reaction>
</comment>
<protein>
    <recommendedName>
        <fullName evidence="3 8">Cysteine desulfurase</fullName>
        <ecNumber evidence="3 8">2.8.1.7</ecNumber>
    </recommendedName>
</protein>
<gene>
    <name evidence="10" type="primary">sufS</name>
    <name evidence="10" type="ORF">NITHO_50013</name>
</gene>
<comment type="function">
    <text evidence="8">Catalyzes the removal of elemental sulfur and selenium atoms from L-cysteine, L-cystine, L-selenocysteine, and L-selenocystine to produce L-alanine.</text>
</comment>
<dbReference type="PANTHER" id="PTHR43586">
    <property type="entry name" value="CYSTEINE DESULFURASE"/>
    <property type="match status" value="1"/>
</dbReference>
<feature type="domain" description="Aminotransferase class V" evidence="9">
    <location>
        <begin position="33"/>
        <end position="404"/>
    </location>
</feature>
<dbReference type="NCBIfam" id="TIGR01979">
    <property type="entry name" value="sufS"/>
    <property type="match status" value="1"/>
</dbReference>
<dbReference type="RefSeq" id="WP_008480382.1">
    <property type="nucleotide sequence ID" value="NZ_CAGS01000445.1"/>
</dbReference>
<accession>I4ELA2</accession>
<dbReference type="AlphaFoldDB" id="I4ELA2"/>
<evidence type="ECO:0000256" key="5">
    <source>
        <dbReference type="ARBA" id="ARBA00022898"/>
    </source>
</evidence>
<name>I4ELA2_9BACT</name>
<dbReference type="EC" id="2.8.1.7" evidence="3 8"/>
<comment type="caution">
    <text evidence="10">The sequence shown here is derived from an EMBL/GenBank/DDBJ whole genome shotgun (WGS) entry which is preliminary data.</text>
</comment>
<dbReference type="Gene3D" id="3.90.1150.10">
    <property type="entry name" value="Aspartate Aminotransferase, domain 1"/>
    <property type="match status" value="1"/>
</dbReference>
<dbReference type="CDD" id="cd06453">
    <property type="entry name" value="SufS_like"/>
    <property type="match status" value="1"/>
</dbReference>
<evidence type="ECO:0000313" key="11">
    <source>
        <dbReference type="Proteomes" id="UP000004221"/>
    </source>
</evidence>
<dbReference type="OrthoDB" id="9804366at2"/>